<organism evidence="2">
    <name type="scientific">hydrothermal vent metagenome</name>
    <dbReference type="NCBI Taxonomy" id="652676"/>
    <lineage>
        <taxon>unclassified sequences</taxon>
        <taxon>metagenomes</taxon>
        <taxon>ecological metagenomes</taxon>
    </lineage>
</organism>
<name>A0A170PR94_9ZZZZ</name>
<protein>
    <submittedName>
        <fullName evidence="2">Phenylacetic acid degradation protein PaaN, ring-opening aldehyde dehydrogenase</fullName>
        <ecNumber evidence="2">1.2.1.3</ecNumber>
    </submittedName>
</protein>
<feature type="domain" description="MaoC-like" evidence="1">
    <location>
        <begin position="18"/>
        <end position="114"/>
    </location>
</feature>
<dbReference type="InterPro" id="IPR002539">
    <property type="entry name" value="MaoC-like_dom"/>
</dbReference>
<dbReference type="Pfam" id="PF01575">
    <property type="entry name" value="MaoC_dehydratas"/>
    <property type="match status" value="1"/>
</dbReference>
<dbReference type="PANTHER" id="PTHR43664">
    <property type="entry name" value="MONOAMINE OXIDASE-RELATED"/>
    <property type="match status" value="1"/>
</dbReference>
<evidence type="ECO:0000313" key="2">
    <source>
        <dbReference type="EMBL" id="CUS52111.1"/>
    </source>
</evidence>
<dbReference type="SUPFAM" id="SSF54637">
    <property type="entry name" value="Thioesterase/thiol ester dehydrase-isomerase"/>
    <property type="match status" value="1"/>
</dbReference>
<dbReference type="PANTHER" id="PTHR43664:SF1">
    <property type="entry name" value="BETA-METHYLMALYL-COA DEHYDRATASE"/>
    <property type="match status" value="1"/>
</dbReference>
<dbReference type="InterPro" id="IPR052342">
    <property type="entry name" value="MCH/BMMD"/>
</dbReference>
<evidence type="ECO:0000259" key="1">
    <source>
        <dbReference type="Pfam" id="PF01575"/>
    </source>
</evidence>
<proteinExistence type="predicted"/>
<reference evidence="2" key="1">
    <citation type="submission" date="2015-10" db="EMBL/GenBank/DDBJ databases">
        <authorList>
            <person name="Gilbert D.G."/>
        </authorList>
    </citation>
    <scope>NUCLEOTIDE SEQUENCE</scope>
</reference>
<keyword evidence="2" id="KW-0560">Oxidoreductase</keyword>
<dbReference type="EMBL" id="CZRL01000076">
    <property type="protein sequence ID" value="CUS52111.1"/>
    <property type="molecule type" value="Genomic_DNA"/>
</dbReference>
<dbReference type="AlphaFoldDB" id="A0A170PR94"/>
<dbReference type="InterPro" id="IPR029069">
    <property type="entry name" value="HotDog_dom_sf"/>
</dbReference>
<dbReference type="Gene3D" id="3.10.129.10">
    <property type="entry name" value="Hotdog Thioesterase"/>
    <property type="match status" value="1"/>
</dbReference>
<dbReference type="GO" id="GO:0004029">
    <property type="term" value="F:aldehyde dehydrogenase (NAD+) activity"/>
    <property type="evidence" value="ECO:0007669"/>
    <property type="project" value="UniProtKB-EC"/>
</dbReference>
<dbReference type="EC" id="1.2.1.3" evidence="2"/>
<gene>
    <name evidence="2" type="ORF">MGWOODY_XGa2259</name>
</gene>
<accession>A0A170PR94</accession>
<sequence>MRIPFGVTYDRIKAGDVFEHRLTVTETHLVTAAGMFGDFNPLHVDELFATHSLYGTRILHGPFTAALMSTAIGLYFAGTAIGFLEHNCRFIAPVRPGDTLNTKWSVTGKIDKIKHDGGIVELAAVCENQDGVRVAEAEGKVLVRSGDEGSPS</sequence>